<dbReference type="SUPFAM" id="SSF82171">
    <property type="entry name" value="DPP6 N-terminal domain-like"/>
    <property type="match status" value="1"/>
</dbReference>
<evidence type="ECO:0000256" key="2">
    <source>
        <dbReference type="ARBA" id="ARBA00023136"/>
    </source>
</evidence>
<feature type="coiled-coil region" evidence="5">
    <location>
        <begin position="413"/>
        <end position="454"/>
    </location>
</feature>
<dbReference type="PROSITE" id="PS51123">
    <property type="entry name" value="OMPA_2"/>
    <property type="match status" value="1"/>
</dbReference>
<evidence type="ECO:0000313" key="9">
    <source>
        <dbReference type="Proteomes" id="UP000184231"/>
    </source>
</evidence>
<evidence type="ECO:0000256" key="4">
    <source>
        <dbReference type="PROSITE-ProRule" id="PRU00473"/>
    </source>
</evidence>
<dbReference type="InterPro" id="IPR050330">
    <property type="entry name" value="Bact_OuterMem_StrucFunc"/>
</dbReference>
<evidence type="ECO:0000256" key="3">
    <source>
        <dbReference type="ARBA" id="ARBA00023237"/>
    </source>
</evidence>
<evidence type="ECO:0000259" key="7">
    <source>
        <dbReference type="PROSITE" id="PS51123"/>
    </source>
</evidence>
<dbReference type="Pfam" id="PF07676">
    <property type="entry name" value="PD40"/>
    <property type="match status" value="2"/>
</dbReference>
<dbReference type="InterPro" id="IPR008969">
    <property type="entry name" value="CarboxyPept-like_regulatory"/>
</dbReference>
<dbReference type="GO" id="GO:0009279">
    <property type="term" value="C:cell outer membrane"/>
    <property type="evidence" value="ECO:0007669"/>
    <property type="project" value="UniProtKB-SubCell"/>
</dbReference>
<dbReference type="PRINTS" id="PR01021">
    <property type="entry name" value="OMPADOMAIN"/>
</dbReference>
<keyword evidence="9" id="KW-1185">Reference proteome</keyword>
<dbReference type="InterPro" id="IPR011659">
    <property type="entry name" value="WD40"/>
</dbReference>
<feature type="signal peptide" evidence="6">
    <location>
        <begin position="1"/>
        <end position="18"/>
    </location>
</feature>
<keyword evidence="6" id="KW-0732">Signal</keyword>
<protein>
    <submittedName>
        <fullName evidence="8">WD40-like Beta Propeller Repeat</fullName>
    </submittedName>
</protein>
<evidence type="ECO:0000256" key="1">
    <source>
        <dbReference type="ARBA" id="ARBA00004442"/>
    </source>
</evidence>
<dbReference type="InterPro" id="IPR006664">
    <property type="entry name" value="OMP_bac"/>
</dbReference>
<dbReference type="Gene3D" id="2.120.10.30">
    <property type="entry name" value="TolB, C-terminal domain"/>
    <property type="match status" value="1"/>
</dbReference>
<dbReference type="Gene3D" id="2.60.40.1120">
    <property type="entry name" value="Carboxypeptidase-like, regulatory domain"/>
    <property type="match status" value="1"/>
</dbReference>
<dbReference type="Pfam" id="PF13620">
    <property type="entry name" value="CarboxypepD_reg"/>
    <property type="match status" value="1"/>
</dbReference>
<dbReference type="RefSeq" id="WP_245795488.1">
    <property type="nucleotide sequence ID" value="NZ_FQYX01000001.1"/>
</dbReference>
<gene>
    <name evidence="8" type="ORF">SAMN04487911_10130</name>
</gene>
<feature type="domain" description="OmpA-like" evidence="7">
    <location>
        <begin position="835"/>
        <end position="957"/>
    </location>
</feature>
<name>A0A1M6A192_9FLAO</name>
<keyword evidence="3" id="KW-0998">Cell outer membrane</keyword>
<reference evidence="8 9" key="1">
    <citation type="submission" date="2016-11" db="EMBL/GenBank/DDBJ databases">
        <authorList>
            <person name="Jaros S."/>
            <person name="Januszkiewicz K."/>
            <person name="Wedrychowicz H."/>
        </authorList>
    </citation>
    <scope>NUCLEOTIDE SEQUENCE [LARGE SCALE GENOMIC DNA]</scope>
    <source>
        <strain evidence="8 9">CGMCC 1.8863</strain>
    </source>
</reference>
<dbReference type="AlphaFoldDB" id="A0A1M6A192"/>
<dbReference type="Proteomes" id="UP000184231">
    <property type="component" value="Unassembled WGS sequence"/>
</dbReference>
<evidence type="ECO:0000313" key="8">
    <source>
        <dbReference type="EMBL" id="SHI30264.1"/>
    </source>
</evidence>
<comment type="subcellular location">
    <subcellularLocation>
        <location evidence="1">Cell outer membrane</location>
    </subcellularLocation>
</comment>
<proteinExistence type="predicted"/>
<evidence type="ECO:0000256" key="6">
    <source>
        <dbReference type="SAM" id="SignalP"/>
    </source>
</evidence>
<keyword evidence="5" id="KW-0175">Coiled coil</keyword>
<keyword evidence="2 4" id="KW-0472">Membrane</keyword>
<dbReference type="InterPro" id="IPR011042">
    <property type="entry name" value="6-blade_b-propeller_TolB-like"/>
</dbReference>
<dbReference type="PANTHER" id="PTHR30329">
    <property type="entry name" value="STATOR ELEMENT OF FLAGELLAR MOTOR COMPLEX"/>
    <property type="match status" value="1"/>
</dbReference>
<accession>A0A1M6A192</accession>
<dbReference type="EMBL" id="FQYX01000001">
    <property type="protein sequence ID" value="SHI30264.1"/>
    <property type="molecule type" value="Genomic_DNA"/>
</dbReference>
<dbReference type="STRING" id="558155.SAMN04487911_10130"/>
<evidence type="ECO:0000256" key="5">
    <source>
        <dbReference type="SAM" id="Coils"/>
    </source>
</evidence>
<feature type="chain" id="PRO_5012951714" evidence="6">
    <location>
        <begin position="19"/>
        <end position="957"/>
    </location>
</feature>
<dbReference type="SUPFAM" id="SSF49464">
    <property type="entry name" value="Carboxypeptidase regulatory domain-like"/>
    <property type="match status" value="1"/>
</dbReference>
<dbReference type="CDD" id="cd07185">
    <property type="entry name" value="OmpA_C-like"/>
    <property type="match status" value="1"/>
</dbReference>
<dbReference type="SUPFAM" id="SSF103088">
    <property type="entry name" value="OmpA-like"/>
    <property type="match status" value="1"/>
</dbReference>
<dbReference type="Gene3D" id="3.30.1330.60">
    <property type="entry name" value="OmpA-like domain"/>
    <property type="match status" value="1"/>
</dbReference>
<dbReference type="Pfam" id="PF00691">
    <property type="entry name" value="OmpA"/>
    <property type="match status" value="1"/>
</dbReference>
<dbReference type="InterPro" id="IPR006665">
    <property type="entry name" value="OmpA-like"/>
</dbReference>
<sequence length="957" mass="108160">MKKSLTACFLLLCFYGMAQEASMELASTQTKDLLDLQLPIEQPLHKEEPSNSPMDEKTFAKITSEKNITSRTFYLPKSVAEGFYLISKVYESDEKAQELHQEQLKKGFLSGIVNAFDTQYNYVYLNHYTVLEEAMADYNSKFNGRYKGYLWLLQVINDESVETARPTTALLSSPAIAATRLPKPMPSMPLFDEALAAEKATITTAETTAIGDSGSIPAPTVATTALPTAIQAITLFDDEIAADKTRLFSAENTDMASDANLAPALTAKDFSTLRTTIAPITEINRPEPVPLTMAATFLEELEEDNTPPLADNSAENIQATSKSTTSKLVKRANLYFDKLWYAEAAEIYEKELKKGKKYYQAAILRKAADAHYFNTNMERAYHWYHELYLHYKDSLAPEELFKYAHTLKGVGKYGRAKRMMRQYNRQLEENNSQLANTEAELLAEENEMDIILNNENNVRINNLSINTEYSDFSPMFYQDKEVVFASAKDSSFFSTRTYKWNNQPYLDLYVSRVNEDTEDLINGHKFSNKINTKYHEAAVSFSPDYKTMYFTRNNYGKKLGRDKNGVNHLKIYTSKKIGGEWTEANEMPFNSDDYSTGHPAVSPDGKKLYFVSDMPGTLGDTDIFVVDVLENDTYSSPKNLGPGINTPKKEMFPFVTQNKLYFSSNGHMGLGGLDVFETDLTDGDGFGPVKNVGRPINSNKDDFSYIIDEADQKGYFASNRAGGKGDDDIYSFNNFAVEEVFENAIAGHVTEFITGEALPNARVELYDENSDKITETMTDTDGYFIFEALDSQTKYAIKTSKTEFFDQTIDTQTLKNDVVNVNLTMKKLKEMIVMEGGEKKLKTDIIYFDFDKSYIRQDAAKELDKLVEVMTEYEEMVIKIASHTDSRGSDVYNKYLSDQRAKATRDYLISQGIAKNRIASAKGYGEEQPINECSDSVPCSRAKHELNRRSEFIIVKM</sequence>
<organism evidence="8 9">
    <name type="scientific">Arenibacter nanhaiticus</name>
    <dbReference type="NCBI Taxonomy" id="558155"/>
    <lineage>
        <taxon>Bacteria</taxon>
        <taxon>Pseudomonadati</taxon>
        <taxon>Bacteroidota</taxon>
        <taxon>Flavobacteriia</taxon>
        <taxon>Flavobacteriales</taxon>
        <taxon>Flavobacteriaceae</taxon>
        <taxon>Arenibacter</taxon>
    </lineage>
</organism>
<dbReference type="PANTHER" id="PTHR30329:SF21">
    <property type="entry name" value="LIPOPROTEIN YIAD-RELATED"/>
    <property type="match status" value="1"/>
</dbReference>
<dbReference type="SUPFAM" id="SSF48452">
    <property type="entry name" value="TPR-like"/>
    <property type="match status" value="1"/>
</dbReference>
<dbReference type="InterPro" id="IPR036737">
    <property type="entry name" value="OmpA-like_sf"/>
</dbReference>
<dbReference type="InterPro" id="IPR011990">
    <property type="entry name" value="TPR-like_helical_dom_sf"/>
</dbReference>